<dbReference type="InterPro" id="IPR050189">
    <property type="entry name" value="MFS_Efflux_Transporters"/>
</dbReference>
<keyword evidence="4 6" id="KW-1133">Transmembrane helix</keyword>
<protein>
    <submittedName>
        <fullName evidence="8">MFS transporter</fullName>
    </submittedName>
</protein>
<gene>
    <name evidence="8" type="ORF">IHE55_20330</name>
</gene>
<dbReference type="Proteomes" id="UP000807371">
    <property type="component" value="Unassembled WGS sequence"/>
</dbReference>
<evidence type="ECO:0000256" key="1">
    <source>
        <dbReference type="ARBA" id="ARBA00004651"/>
    </source>
</evidence>
<sequence>MPRTTELTAAPEGDGPRTTTPLTGWLAVCSVAVGIFSVVTTEMLPVGLLTAIGSDLDVSDGTAGLALTVPGVIAALAAPLLTVAVGRLDRRLVLCGLMGLLAAANVLSALAPVFPVLLFARVLVGISIGGVWAIAAGLAARLVPERSVGAATSVIFSGIAVASVLGVPAGTLMGDLADWRVAFAAVGGLAVAVTVAMAVLLPPLPPAGTVRLNEVPGLLRVPRLRTGLVITVLLVTGHFGAYTYVRPVLEDVSGVDSGLISTLLLCYGVAGIVGNFLAGSAAHRDPRRTLLVLCALLAAAQLLVPLLGRSTPGAVALLVVWGLAYGGVSVTTQTWMLRSVAPQAREAGAALFVGAFNMAIAAGALLGGQVADRTTVEAVVWCGGTLAVLALLTTALPVRDPAPAEEPATG</sequence>
<evidence type="ECO:0000256" key="3">
    <source>
        <dbReference type="ARBA" id="ARBA00022692"/>
    </source>
</evidence>
<evidence type="ECO:0000313" key="9">
    <source>
        <dbReference type="Proteomes" id="UP000807371"/>
    </source>
</evidence>
<feature type="transmembrane region" description="Helical" evidence="6">
    <location>
        <begin position="314"/>
        <end position="335"/>
    </location>
</feature>
<dbReference type="EMBL" id="JACYXC010000001">
    <property type="protein sequence ID" value="MBH5336983.1"/>
    <property type="molecule type" value="Genomic_DNA"/>
</dbReference>
<keyword evidence="2" id="KW-1003">Cell membrane</keyword>
<dbReference type="Pfam" id="PF07690">
    <property type="entry name" value="MFS_1"/>
    <property type="match status" value="1"/>
</dbReference>
<evidence type="ECO:0000256" key="4">
    <source>
        <dbReference type="ARBA" id="ARBA00022989"/>
    </source>
</evidence>
<evidence type="ECO:0000256" key="2">
    <source>
        <dbReference type="ARBA" id="ARBA00022475"/>
    </source>
</evidence>
<reference evidence="8 9" key="1">
    <citation type="submission" date="2020-09" db="EMBL/GenBank/DDBJ databases">
        <title>Biosynthesis of the nuclear factor of activated T cells inhibitor NFAT-133 and its congeners in Streptomyces pactum.</title>
        <authorList>
            <person name="Zhou W."/>
            <person name="Posri P."/>
            <person name="Abugrain M.E."/>
            <person name="Weisberg A.J."/>
            <person name="Chang J.H."/>
            <person name="Mahmud T."/>
        </authorList>
    </citation>
    <scope>NUCLEOTIDE SEQUENCE [LARGE SCALE GENOMIC DNA]</scope>
    <source>
        <strain evidence="8 9">ATCC 27456</strain>
    </source>
</reference>
<dbReference type="Gene3D" id="1.20.1250.20">
    <property type="entry name" value="MFS general substrate transporter like domains"/>
    <property type="match status" value="1"/>
</dbReference>
<dbReference type="CDD" id="cd17324">
    <property type="entry name" value="MFS_NepI_like"/>
    <property type="match status" value="1"/>
</dbReference>
<feature type="transmembrane region" description="Helical" evidence="6">
    <location>
        <begin position="290"/>
        <end position="308"/>
    </location>
</feature>
<accession>A0ABS0NP86</accession>
<feature type="transmembrane region" description="Helical" evidence="6">
    <location>
        <begin position="147"/>
        <end position="169"/>
    </location>
</feature>
<comment type="caution">
    <text evidence="8">The sequence shown here is derived from an EMBL/GenBank/DDBJ whole genome shotgun (WGS) entry which is preliminary data.</text>
</comment>
<evidence type="ECO:0000259" key="7">
    <source>
        <dbReference type="PROSITE" id="PS50850"/>
    </source>
</evidence>
<dbReference type="SUPFAM" id="SSF103473">
    <property type="entry name" value="MFS general substrate transporter"/>
    <property type="match status" value="1"/>
</dbReference>
<feature type="transmembrane region" description="Helical" evidence="6">
    <location>
        <begin position="25"/>
        <end position="52"/>
    </location>
</feature>
<evidence type="ECO:0000256" key="6">
    <source>
        <dbReference type="SAM" id="Phobius"/>
    </source>
</evidence>
<evidence type="ECO:0000313" key="8">
    <source>
        <dbReference type="EMBL" id="MBH5336983.1"/>
    </source>
</evidence>
<dbReference type="PROSITE" id="PS50850">
    <property type="entry name" value="MFS"/>
    <property type="match status" value="1"/>
</dbReference>
<dbReference type="PANTHER" id="PTHR43124">
    <property type="entry name" value="PURINE EFFLUX PUMP PBUE"/>
    <property type="match status" value="1"/>
</dbReference>
<feature type="transmembrane region" description="Helical" evidence="6">
    <location>
        <begin position="378"/>
        <end position="398"/>
    </location>
</feature>
<keyword evidence="3 6" id="KW-0812">Transmembrane</keyword>
<evidence type="ECO:0000256" key="5">
    <source>
        <dbReference type="ARBA" id="ARBA00023136"/>
    </source>
</evidence>
<comment type="subcellular location">
    <subcellularLocation>
        <location evidence="1">Cell membrane</location>
        <topology evidence="1">Multi-pass membrane protein</topology>
    </subcellularLocation>
</comment>
<feature type="transmembrane region" description="Helical" evidence="6">
    <location>
        <begin position="118"/>
        <end position="140"/>
    </location>
</feature>
<feature type="transmembrane region" description="Helical" evidence="6">
    <location>
        <begin position="64"/>
        <end position="85"/>
    </location>
</feature>
<dbReference type="InterPro" id="IPR036259">
    <property type="entry name" value="MFS_trans_sf"/>
</dbReference>
<feature type="transmembrane region" description="Helical" evidence="6">
    <location>
        <begin position="224"/>
        <end position="245"/>
    </location>
</feature>
<feature type="domain" description="Major facilitator superfamily (MFS) profile" evidence="7">
    <location>
        <begin position="26"/>
        <end position="402"/>
    </location>
</feature>
<dbReference type="PANTHER" id="PTHR43124:SF3">
    <property type="entry name" value="CHLORAMPHENICOL EFFLUX PUMP RV0191"/>
    <property type="match status" value="1"/>
</dbReference>
<dbReference type="RefSeq" id="WP_197990321.1">
    <property type="nucleotide sequence ID" value="NZ_JACYXC010000001.1"/>
</dbReference>
<feature type="transmembrane region" description="Helical" evidence="6">
    <location>
        <begin position="92"/>
        <end position="112"/>
    </location>
</feature>
<keyword evidence="9" id="KW-1185">Reference proteome</keyword>
<name>A0ABS0NP86_9ACTN</name>
<organism evidence="8 9">
    <name type="scientific">Streptomyces pactum</name>
    <dbReference type="NCBI Taxonomy" id="68249"/>
    <lineage>
        <taxon>Bacteria</taxon>
        <taxon>Bacillati</taxon>
        <taxon>Actinomycetota</taxon>
        <taxon>Actinomycetes</taxon>
        <taxon>Kitasatosporales</taxon>
        <taxon>Streptomycetaceae</taxon>
        <taxon>Streptomyces</taxon>
    </lineage>
</organism>
<dbReference type="InterPro" id="IPR011701">
    <property type="entry name" value="MFS"/>
</dbReference>
<feature type="transmembrane region" description="Helical" evidence="6">
    <location>
        <begin position="347"/>
        <end position="366"/>
    </location>
</feature>
<feature type="transmembrane region" description="Helical" evidence="6">
    <location>
        <begin position="257"/>
        <end position="278"/>
    </location>
</feature>
<feature type="transmembrane region" description="Helical" evidence="6">
    <location>
        <begin position="181"/>
        <end position="204"/>
    </location>
</feature>
<dbReference type="InterPro" id="IPR020846">
    <property type="entry name" value="MFS_dom"/>
</dbReference>
<keyword evidence="5 6" id="KW-0472">Membrane</keyword>
<proteinExistence type="predicted"/>